<comment type="caution">
    <text evidence="2">The sequence shown here is derived from an EMBL/GenBank/DDBJ whole genome shotgun (WGS) entry which is preliminary data.</text>
</comment>
<gene>
    <name evidence="2" type="ORF">Anas_04021</name>
</gene>
<dbReference type="Gene3D" id="2.40.128.20">
    <property type="match status" value="1"/>
</dbReference>
<keyword evidence="1" id="KW-0732">Signal</keyword>
<proteinExistence type="predicted"/>
<organism evidence="2 3">
    <name type="scientific">Armadillidium nasatum</name>
    <dbReference type="NCBI Taxonomy" id="96803"/>
    <lineage>
        <taxon>Eukaryota</taxon>
        <taxon>Metazoa</taxon>
        <taxon>Ecdysozoa</taxon>
        <taxon>Arthropoda</taxon>
        <taxon>Crustacea</taxon>
        <taxon>Multicrustacea</taxon>
        <taxon>Malacostraca</taxon>
        <taxon>Eumalacostraca</taxon>
        <taxon>Peracarida</taxon>
        <taxon>Isopoda</taxon>
        <taxon>Oniscidea</taxon>
        <taxon>Crinocheta</taxon>
        <taxon>Armadillidiidae</taxon>
        <taxon>Armadillidium</taxon>
    </lineage>
</organism>
<feature type="chain" id="PRO_5024296387" evidence="1">
    <location>
        <begin position="19"/>
        <end position="312"/>
    </location>
</feature>
<dbReference type="Proteomes" id="UP000326759">
    <property type="component" value="Unassembled WGS sequence"/>
</dbReference>
<feature type="signal peptide" evidence="1">
    <location>
        <begin position="1"/>
        <end position="18"/>
    </location>
</feature>
<evidence type="ECO:0000313" key="2">
    <source>
        <dbReference type="EMBL" id="KAB7501723.1"/>
    </source>
</evidence>
<reference evidence="2 3" key="1">
    <citation type="journal article" date="2019" name="PLoS Biol.">
        <title>Sex chromosomes control vertical transmission of feminizing Wolbachia symbionts in an isopod.</title>
        <authorList>
            <person name="Becking T."/>
            <person name="Chebbi M.A."/>
            <person name="Giraud I."/>
            <person name="Moumen B."/>
            <person name="Laverre T."/>
            <person name="Caubet Y."/>
            <person name="Peccoud J."/>
            <person name="Gilbert C."/>
            <person name="Cordaux R."/>
        </authorList>
    </citation>
    <scope>NUCLEOTIDE SEQUENCE [LARGE SCALE GENOMIC DNA]</scope>
    <source>
        <strain evidence="2">ANa2</strain>
        <tissue evidence="2">Whole body excluding digestive tract and cuticle</tissue>
    </source>
</reference>
<accession>A0A5N5T550</accession>
<protein>
    <submittedName>
        <fullName evidence="2">Uncharacterized protein</fullName>
    </submittedName>
</protein>
<dbReference type="AlphaFoldDB" id="A0A5N5T550"/>
<dbReference type="SUPFAM" id="SSF50814">
    <property type="entry name" value="Lipocalins"/>
    <property type="match status" value="1"/>
</dbReference>
<evidence type="ECO:0000313" key="3">
    <source>
        <dbReference type="Proteomes" id="UP000326759"/>
    </source>
</evidence>
<sequence length="312" mass="35658">MAIIGFIVCVLIIVLLQALYQDLHNSSTKYNTTIDGNMTLANLISDSILETWVANAPEPTKAKMAKIKPEKSFVSDDEKNATNLSTSLMVIAPTVENLIKDESEARGSPTVEIQGDDASIATTLSFDSFVESLFDPPLEEVDPDWSNVLGTFSHYDDENWKEFLIKTEVPIIVRMFLADSFRKRSKFHENLTRRKKILSKLIMFAPVFSGKKNLNPKLISPSDFEMSIETTSWILTHESKFRLGDVVIEHDLDGTDSKNTFFFSNPRLLIHNKIKNKWRTAIVRHFDETGLNMTFVDRDRLLMARRFFKRIS</sequence>
<dbReference type="OrthoDB" id="6363134at2759"/>
<dbReference type="EMBL" id="SEYY01009736">
    <property type="protein sequence ID" value="KAB7501723.1"/>
    <property type="molecule type" value="Genomic_DNA"/>
</dbReference>
<dbReference type="InterPro" id="IPR012674">
    <property type="entry name" value="Calycin"/>
</dbReference>
<evidence type="ECO:0000256" key="1">
    <source>
        <dbReference type="SAM" id="SignalP"/>
    </source>
</evidence>
<name>A0A5N5T550_9CRUS</name>
<keyword evidence="3" id="KW-1185">Reference proteome</keyword>